<dbReference type="AlphaFoldDB" id="A0A3N4HXR9"/>
<organism evidence="2 3">
    <name type="scientific">Ascobolus immersus RN42</name>
    <dbReference type="NCBI Taxonomy" id="1160509"/>
    <lineage>
        <taxon>Eukaryota</taxon>
        <taxon>Fungi</taxon>
        <taxon>Dikarya</taxon>
        <taxon>Ascomycota</taxon>
        <taxon>Pezizomycotina</taxon>
        <taxon>Pezizomycetes</taxon>
        <taxon>Pezizales</taxon>
        <taxon>Ascobolaceae</taxon>
        <taxon>Ascobolus</taxon>
    </lineage>
</organism>
<proteinExistence type="predicted"/>
<dbReference type="EMBL" id="ML119709">
    <property type="protein sequence ID" value="RPA78635.1"/>
    <property type="molecule type" value="Genomic_DNA"/>
</dbReference>
<feature type="signal peptide" evidence="1">
    <location>
        <begin position="1"/>
        <end position="21"/>
    </location>
</feature>
<name>A0A3N4HXR9_ASCIM</name>
<gene>
    <name evidence="2" type="ORF">BJ508DRAFT_309125</name>
</gene>
<reference evidence="2 3" key="1">
    <citation type="journal article" date="2018" name="Nat. Ecol. Evol.">
        <title>Pezizomycetes genomes reveal the molecular basis of ectomycorrhizal truffle lifestyle.</title>
        <authorList>
            <person name="Murat C."/>
            <person name="Payen T."/>
            <person name="Noel B."/>
            <person name="Kuo A."/>
            <person name="Morin E."/>
            <person name="Chen J."/>
            <person name="Kohler A."/>
            <person name="Krizsan K."/>
            <person name="Balestrini R."/>
            <person name="Da Silva C."/>
            <person name="Montanini B."/>
            <person name="Hainaut M."/>
            <person name="Levati E."/>
            <person name="Barry K.W."/>
            <person name="Belfiori B."/>
            <person name="Cichocki N."/>
            <person name="Clum A."/>
            <person name="Dockter R.B."/>
            <person name="Fauchery L."/>
            <person name="Guy J."/>
            <person name="Iotti M."/>
            <person name="Le Tacon F."/>
            <person name="Lindquist E.A."/>
            <person name="Lipzen A."/>
            <person name="Malagnac F."/>
            <person name="Mello A."/>
            <person name="Molinier V."/>
            <person name="Miyauchi S."/>
            <person name="Poulain J."/>
            <person name="Riccioni C."/>
            <person name="Rubini A."/>
            <person name="Sitrit Y."/>
            <person name="Splivallo R."/>
            <person name="Traeger S."/>
            <person name="Wang M."/>
            <person name="Zifcakova L."/>
            <person name="Wipf D."/>
            <person name="Zambonelli A."/>
            <person name="Paolocci F."/>
            <person name="Nowrousian M."/>
            <person name="Ottonello S."/>
            <person name="Baldrian P."/>
            <person name="Spatafora J.W."/>
            <person name="Henrissat B."/>
            <person name="Nagy L.G."/>
            <person name="Aury J.M."/>
            <person name="Wincker P."/>
            <person name="Grigoriev I.V."/>
            <person name="Bonfante P."/>
            <person name="Martin F.M."/>
        </authorList>
    </citation>
    <scope>NUCLEOTIDE SEQUENCE [LARGE SCALE GENOMIC DNA]</scope>
    <source>
        <strain evidence="2 3">RN42</strain>
    </source>
</reference>
<protein>
    <submittedName>
        <fullName evidence="2">Uncharacterized protein</fullName>
    </submittedName>
</protein>
<dbReference type="Proteomes" id="UP000275078">
    <property type="component" value="Unassembled WGS sequence"/>
</dbReference>
<keyword evidence="1" id="KW-0732">Signal</keyword>
<feature type="chain" id="PRO_5018184057" evidence="1">
    <location>
        <begin position="22"/>
        <end position="108"/>
    </location>
</feature>
<evidence type="ECO:0000313" key="3">
    <source>
        <dbReference type="Proteomes" id="UP000275078"/>
    </source>
</evidence>
<accession>A0A3N4HXR9</accession>
<evidence type="ECO:0000313" key="2">
    <source>
        <dbReference type="EMBL" id="RPA78635.1"/>
    </source>
</evidence>
<keyword evidence="3" id="KW-1185">Reference proteome</keyword>
<evidence type="ECO:0000256" key="1">
    <source>
        <dbReference type="SAM" id="SignalP"/>
    </source>
</evidence>
<sequence length="108" mass="12391">MQITQASFLLLVFQAASFVHGAPTFTERLPTELKSYGKFPFNYTLPVCKAVHFRRNELLPWRKNKVWLQSPPFMQAHSLPKLDTESEMRSNMALAGPRFIKNGYEASS</sequence>